<dbReference type="EMBL" id="CM017322">
    <property type="protein sequence ID" value="KAE8008915.1"/>
    <property type="molecule type" value="Genomic_DNA"/>
</dbReference>
<proteinExistence type="predicted"/>
<keyword evidence="3" id="KW-1185">Reference proteome</keyword>
<feature type="compositionally biased region" description="Low complexity" evidence="1">
    <location>
        <begin position="21"/>
        <end position="35"/>
    </location>
</feature>
<protein>
    <submittedName>
        <fullName evidence="2">Uncharacterized protein</fullName>
    </submittedName>
</protein>
<sequence length="78" mass="8827">MGIRESIKGKCCRRSTDSVDHSSSSLNSQQLVGNSPAAITPTEEEPFVSPSSDKRSSLLIRRLRRMWQTTKGWFNWLS</sequence>
<evidence type="ECO:0000313" key="2">
    <source>
        <dbReference type="EMBL" id="KAE8008915.1"/>
    </source>
</evidence>
<dbReference type="Proteomes" id="UP000327013">
    <property type="component" value="Chromosome 2"/>
</dbReference>
<feature type="compositionally biased region" description="Basic and acidic residues" evidence="1">
    <location>
        <begin position="1"/>
        <end position="20"/>
    </location>
</feature>
<evidence type="ECO:0000313" key="3">
    <source>
        <dbReference type="Proteomes" id="UP000327013"/>
    </source>
</evidence>
<evidence type="ECO:0000256" key="1">
    <source>
        <dbReference type="SAM" id="MobiDB-lite"/>
    </source>
</evidence>
<reference evidence="2 3" key="1">
    <citation type="submission" date="2019-06" db="EMBL/GenBank/DDBJ databases">
        <title>A chromosomal-level reference genome of Carpinus fangiana (Coryloideae, Betulaceae).</title>
        <authorList>
            <person name="Yang X."/>
            <person name="Wang Z."/>
            <person name="Zhang L."/>
            <person name="Hao G."/>
            <person name="Liu J."/>
            <person name="Yang Y."/>
        </authorList>
    </citation>
    <scope>NUCLEOTIDE SEQUENCE [LARGE SCALE GENOMIC DNA]</scope>
    <source>
        <strain evidence="2">Cfa_2016G</strain>
        <tissue evidence="2">Leaf</tissue>
    </source>
</reference>
<gene>
    <name evidence="2" type="ORF">FH972_005379</name>
</gene>
<organism evidence="2 3">
    <name type="scientific">Carpinus fangiana</name>
    <dbReference type="NCBI Taxonomy" id="176857"/>
    <lineage>
        <taxon>Eukaryota</taxon>
        <taxon>Viridiplantae</taxon>
        <taxon>Streptophyta</taxon>
        <taxon>Embryophyta</taxon>
        <taxon>Tracheophyta</taxon>
        <taxon>Spermatophyta</taxon>
        <taxon>Magnoliopsida</taxon>
        <taxon>eudicotyledons</taxon>
        <taxon>Gunneridae</taxon>
        <taxon>Pentapetalae</taxon>
        <taxon>rosids</taxon>
        <taxon>fabids</taxon>
        <taxon>Fagales</taxon>
        <taxon>Betulaceae</taxon>
        <taxon>Carpinus</taxon>
    </lineage>
</organism>
<accession>A0A5N6QP41</accession>
<dbReference type="AlphaFoldDB" id="A0A5N6QP41"/>
<feature type="region of interest" description="Disordered" evidence="1">
    <location>
        <begin position="1"/>
        <end position="52"/>
    </location>
</feature>
<name>A0A5N6QP41_9ROSI</name>